<reference evidence="3 4" key="1">
    <citation type="submission" date="2013-08" db="EMBL/GenBank/DDBJ databases">
        <title>Intrasporangium oryzae NRRL B-24470.</title>
        <authorList>
            <person name="Liu H."/>
            <person name="Wang G."/>
        </authorList>
    </citation>
    <scope>NUCLEOTIDE SEQUENCE [LARGE SCALE GENOMIC DNA]</scope>
    <source>
        <strain evidence="3 4">NRRL B-24470</strain>
    </source>
</reference>
<evidence type="ECO:0000313" key="3">
    <source>
        <dbReference type="EMBL" id="EWT02561.1"/>
    </source>
</evidence>
<dbReference type="InterPro" id="IPR011008">
    <property type="entry name" value="Dimeric_a/b-barrel"/>
</dbReference>
<dbReference type="OrthoDB" id="668782at2"/>
<sequence length="119" mass="12637">MKYMLLLLSPEDGIPASDTPEGQRLFQEWATALEGMQSAGVLIDSAPLTGASVATTVRVRDGELLITDGPAAEIREQVGGYTLIDCAHLDDALKWAATIPTAKVGSVEVRVVLDTGRSR</sequence>
<protein>
    <recommendedName>
        <fullName evidence="2">YCII-related domain-containing protein</fullName>
    </recommendedName>
</protein>
<dbReference type="Pfam" id="PF03795">
    <property type="entry name" value="YCII"/>
    <property type="match status" value="1"/>
</dbReference>
<dbReference type="InterPro" id="IPR005545">
    <property type="entry name" value="YCII"/>
</dbReference>
<dbReference type="Proteomes" id="UP000019489">
    <property type="component" value="Unassembled WGS sequence"/>
</dbReference>
<dbReference type="STRING" id="1386089.N865_02550"/>
<keyword evidence="4" id="KW-1185">Reference proteome</keyword>
<evidence type="ECO:0000313" key="4">
    <source>
        <dbReference type="Proteomes" id="UP000019489"/>
    </source>
</evidence>
<proteinExistence type="inferred from homology"/>
<dbReference type="EMBL" id="AWSA01000009">
    <property type="protein sequence ID" value="EWT02561.1"/>
    <property type="molecule type" value="Genomic_DNA"/>
</dbReference>
<evidence type="ECO:0000259" key="2">
    <source>
        <dbReference type="Pfam" id="PF03795"/>
    </source>
</evidence>
<accession>W9G8R1</accession>
<dbReference type="RefSeq" id="WP_034802648.1">
    <property type="nucleotide sequence ID" value="NZ_AWSA01000009.1"/>
</dbReference>
<comment type="similarity">
    <text evidence="1">Belongs to the YciI family.</text>
</comment>
<dbReference type="PANTHER" id="PTHR35174">
    <property type="entry name" value="BLL7171 PROTEIN-RELATED"/>
    <property type="match status" value="1"/>
</dbReference>
<dbReference type="PANTHER" id="PTHR35174:SF3">
    <property type="entry name" value="BLL7171 PROTEIN"/>
    <property type="match status" value="1"/>
</dbReference>
<feature type="domain" description="YCII-related" evidence="2">
    <location>
        <begin position="1"/>
        <end position="114"/>
    </location>
</feature>
<comment type="caution">
    <text evidence="3">The sequence shown here is derived from an EMBL/GenBank/DDBJ whole genome shotgun (WGS) entry which is preliminary data.</text>
</comment>
<dbReference type="Gene3D" id="3.30.70.1060">
    <property type="entry name" value="Dimeric alpha+beta barrel"/>
    <property type="match status" value="1"/>
</dbReference>
<dbReference type="AlphaFoldDB" id="W9G8R1"/>
<gene>
    <name evidence="3" type="ORF">N865_02550</name>
</gene>
<evidence type="ECO:0000256" key="1">
    <source>
        <dbReference type="ARBA" id="ARBA00007689"/>
    </source>
</evidence>
<dbReference type="SUPFAM" id="SSF54909">
    <property type="entry name" value="Dimeric alpha+beta barrel"/>
    <property type="match status" value="1"/>
</dbReference>
<organism evidence="3 4">
    <name type="scientific">Intrasporangium oryzae NRRL B-24470</name>
    <dbReference type="NCBI Taxonomy" id="1386089"/>
    <lineage>
        <taxon>Bacteria</taxon>
        <taxon>Bacillati</taxon>
        <taxon>Actinomycetota</taxon>
        <taxon>Actinomycetes</taxon>
        <taxon>Micrococcales</taxon>
        <taxon>Intrasporangiaceae</taxon>
        <taxon>Intrasporangium</taxon>
    </lineage>
</organism>
<dbReference type="eggNOG" id="COG3795">
    <property type="taxonomic scope" value="Bacteria"/>
</dbReference>
<name>W9G8R1_9MICO</name>